<feature type="non-terminal residue" evidence="2">
    <location>
        <position position="195"/>
    </location>
</feature>
<gene>
    <name evidence="2" type="ORF">ACI2L5_53080</name>
</gene>
<evidence type="ECO:0000313" key="2">
    <source>
        <dbReference type="EMBL" id="MFK4273518.1"/>
    </source>
</evidence>
<protein>
    <submittedName>
        <fullName evidence="2">TniQ family protein</fullName>
    </submittedName>
</protein>
<evidence type="ECO:0000259" key="1">
    <source>
        <dbReference type="Pfam" id="PF06527"/>
    </source>
</evidence>
<proteinExistence type="predicted"/>
<reference evidence="2 3" key="1">
    <citation type="submission" date="2024-11" db="EMBL/GenBank/DDBJ databases">
        <title>The Natural Products Discovery Center: Release of the First 8490 Sequenced Strains for Exploring Actinobacteria Biosynthetic Diversity.</title>
        <authorList>
            <person name="Kalkreuter E."/>
            <person name="Kautsar S.A."/>
            <person name="Yang D."/>
            <person name="Bader C.D."/>
            <person name="Teijaro C.N."/>
            <person name="Fluegel L."/>
            <person name="Davis C.M."/>
            <person name="Simpson J.R."/>
            <person name="Lauterbach L."/>
            <person name="Steele A.D."/>
            <person name="Gui C."/>
            <person name="Meng S."/>
            <person name="Li G."/>
            <person name="Viehrig K."/>
            <person name="Ye F."/>
            <person name="Su P."/>
            <person name="Kiefer A.F."/>
            <person name="Nichols A."/>
            <person name="Cepeda A.J."/>
            <person name="Yan W."/>
            <person name="Fan B."/>
            <person name="Jiang Y."/>
            <person name="Adhikari A."/>
            <person name="Zheng C.-J."/>
            <person name="Schuster L."/>
            <person name="Cowan T.M."/>
            <person name="Smanski M.J."/>
            <person name="Chevrette M.G."/>
            <person name="De Carvalho L.P.S."/>
            <person name="Shen B."/>
        </authorList>
    </citation>
    <scope>NUCLEOTIDE SEQUENCE [LARGE SCALE GENOMIC DNA]</scope>
    <source>
        <strain evidence="2 3">NPDC020863</strain>
    </source>
</reference>
<comment type="caution">
    <text evidence="2">The sequence shown here is derived from an EMBL/GenBank/DDBJ whole genome shotgun (WGS) entry which is preliminary data.</text>
</comment>
<dbReference type="Pfam" id="PF06527">
    <property type="entry name" value="TniQ"/>
    <property type="match status" value="1"/>
</dbReference>
<sequence length="195" mass="20897">MGSSRALPLQVALVAGESVASFIGRLAAANGLGTADVLGYVGGGRREIDPQAVEIRLGAAALEELAVLAGRSVEQLHRALPTARRAAGSSPVRTVVWSAGQGVVQQCAVCGQARRDAVPAWLVAVQEFDVCTRHARWLGRAGSRSQLSLADLPEVVRTHERRRRFERRVGPYAQALLADAFQVAVYWWQCGQMAS</sequence>
<feature type="domain" description="TniQ" evidence="1">
    <location>
        <begin position="8"/>
        <end position="136"/>
    </location>
</feature>
<dbReference type="EMBL" id="JBJDQH010000191">
    <property type="protein sequence ID" value="MFK4273518.1"/>
    <property type="molecule type" value="Genomic_DNA"/>
</dbReference>
<dbReference type="RefSeq" id="WP_404749388.1">
    <property type="nucleotide sequence ID" value="NZ_JBJDQH010000191.1"/>
</dbReference>
<evidence type="ECO:0000313" key="3">
    <source>
        <dbReference type="Proteomes" id="UP001620295"/>
    </source>
</evidence>
<accession>A0ABW8M5Q5</accession>
<name>A0ABW8M5Q5_9ACTN</name>
<organism evidence="2 3">
    <name type="scientific">Streptomyces milbemycinicus</name>
    <dbReference type="NCBI Taxonomy" id="476552"/>
    <lineage>
        <taxon>Bacteria</taxon>
        <taxon>Bacillati</taxon>
        <taxon>Actinomycetota</taxon>
        <taxon>Actinomycetes</taxon>
        <taxon>Kitasatosporales</taxon>
        <taxon>Streptomycetaceae</taxon>
        <taxon>Streptomyces</taxon>
    </lineage>
</organism>
<keyword evidence="3" id="KW-1185">Reference proteome</keyword>
<dbReference type="InterPro" id="IPR009492">
    <property type="entry name" value="TniQ"/>
</dbReference>
<dbReference type="Proteomes" id="UP001620295">
    <property type="component" value="Unassembled WGS sequence"/>
</dbReference>